<accession>A0AAV0BIZ4</accession>
<keyword evidence="2" id="KW-1185">Reference proteome</keyword>
<dbReference type="AlphaFoldDB" id="A0AAV0BIZ4"/>
<name>A0AAV0BIZ4_PHAPC</name>
<sequence>MEHSWIYVMEKILARDHQEKIGGINQTTNITYTSSAHPNPLATDSNLNLGHGQKRELKAEDGSNGYDLRKEAIPKEYWKNQIYRKDQSMAKSAAEEDLESLMMEEQLELFRNSVQVNGDQGWVSEY</sequence>
<dbReference type="Proteomes" id="UP001153365">
    <property type="component" value="Unassembled WGS sequence"/>
</dbReference>
<comment type="caution">
    <text evidence="1">The sequence shown here is derived from an EMBL/GenBank/DDBJ whole genome shotgun (WGS) entry which is preliminary data.</text>
</comment>
<proteinExistence type="predicted"/>
<gene>
    <name evidence="1" type="ORF">PPACK8108_LOCUS21172</name>
</gene>
<protein>
    <submittedName>
        <fullName evidence="1">Uncharacterized protein</fullName>
    </submittedName>
</protein>
<evidence type="ECO:0000313" key="2">
    <source>
        <dbReference type="Proteomes" id="UP001153365"/>
    </source>
</evidence>
<evidence type="ECO:0000313" key="1">
    <source>
        <dbReference type="EMBL" id="CAH7686516.1"/>
    </source>
</evidence>
<dbReference type="EMBL" id="CALTRL010005796">
    <property type="protein sequence ID" value="CAH7686516.1"/>
    <property type="molecule type" value="Genomic_DNA"/>
</dbReference>
<reference evidence="1" key="1">
    <citation type="submission" date="2022-06" db="EMBL/GenBank/DDBJ databases">
        <authorList>
            <consortium name="SYNGENTA / RWTH Aachen University"/>
        </authorList>
    </citation>
    <scope>NUCLEOTIDE SEQUENCE</scope>
</reference>
<organism evidence="1 2">
    <name type="scientific">Phakopsora pachyrhizi</name>
    <name type="common">Asian soybean rust disease fungus</name>
    <dbReference type="NCBI Taxonomy" id="170000"/>
    <lineage>
        <taxon>Eukaryota</taxon>
        <taxon>Fungi</taxon>
        <taxon>Dikarya</taxon>
        <taxon>Basidiomycota</taxon>
        <taxon>Pucciniomycotina</taxon>
        <taxon>Pucciniomycetes</taxon>
        <taxon>Pucciniales</taxon>
        <taxon>Phakopsoraceae</taxon>
        <taxon>Phakopsora</taxon>
    </lineage>
</organism>